<evidence type="ECO:0000313" key="1">
    <source>
        <dbReference type="EMBL" id="KAH7918942.1"/>
    </source>
</evidence>
<gene>
    <name evidence="1" type="ORF">BV22DRAFT_1041359</name>
</gene>
<feature type="non-terminal residue" evidence="1">
    <location>
        <position position="61"/>
    </location>
</feature>
<organism evidence="1 2">
    <name type="scientific">Leucogyrophana mollusca</name>
    <dbReference type="NCBI Taxonomy" id="85980"/>
    <lineage>
        <taxon>Eukaryota</taxon>
        <taxon>Fungi</taxon>
        <taxon>Dikarya</taxon>
        <taxon>Basidiomycota</taxon>
        <taxon>Agaricomycotina</taxon>
        <taxon>Agaricomycetes</taxon>
        <taxon>Agaricomycetidae</taxon>
        <taxon>Boletales</taxon>
        <taxon>Boletales incertae sedis</taxon>
        <taxon>Leucogyrophana</taxon>
    </lineage>
</organism>
<reference evidence="1" key="1">
    <citation type="journal article" date="2021" name="New Phytol.">
        <title>Evolutionary innovations through gain and loss of genes in the ectomycorrhizal Boletales.</title>
        <authorList>
            <person name="Wu G."/>
            <person name="Miyauchi S."/>
            <person name="Morin E."/>
            <person name="Kuo A."/>
            <person name="Drula E."/>
            <person name="Varga T."/>
            <person name="Kohler A."/>
            <person name="Feng B."/>
            <person name="Cao Y."/>
            <person name="Lipzen A."/>
            <person name="Daum C."/>
            <person name="Hundley H."/>
            <person name="Pangilinan J."/>
            <person name="Johnson J."/>
            <person name="Barry K."/>
            <person name="LaButti K."/>
            <person name="Ng V."/>
            <person name="Ahrendt S."/>
            <person name="Min B."/>
            <person name="Choi I.G."/>
            <person name="Park H."/>
            <person name="Plett J.M."/>
            <person name="Magnuson J."/>
            <person name="Spatafora J.W."/>
            <person name="Nagy L.G."/>
            <person name="Henrissat B."/>
            <person name="Grigoriev I.V."/>
            <person name="Yang Z.L."/>
            <person name="Xu J."/>
            <person name="Martin F.M."/>
        </authorList>
    </citation>
    <scope>NUCLEOTIDE SEQUENCE</scope>
    <source>
        <strain evidence="1">KUC20120723A-06</strain>
    </source>
</reference>
<dbReference type="EMBL" id="MU266714">
    <property type="protein sequence ID" value="KAH7918942.1"/>
    <property type="molecule type" value="Genomic_DNA"/>
</dbReference>
<sequence>MSGTRQEKGAINDKGEGDGKEEASLKSTYFVTAFLADTYLIPGIPLEFDANSPARGSSALV</sequence>
<name>A0ACB8B066_9AGAM</name>
<accession>A0ACB8B066</accession>
<evidence type="ECO:0000313" key="2">
    <source>
        <dbReference type="Proteomes" id="UP000790709"/>
    </source>
</evidence>
<dbReference type="Proteomes" id="UP000790709">
    <property type="component" value="Unassembled WGS sequence"/>
</dbReference>
<proteinExistence type="predicted"/>
<protein>
    <submittedName>
        <fullName evidence="1">Uncharacterized protein</fullName>
    </submittedName>
</protein>
<keyword evidence="2" id="KW-1185">Reference proteome</keyword>
<comment type="caution">
    <text evidence="1">The sequence shown here is derived from an EMBL/GenBank/DDBJ whole genome shotgun (WGS) entry which is preliminary data.</text>
</comment>